<evidence type="ECO:0000313" key="1">
    <source>
        <dbReference type="EMBL" id="SVE04651.1"/>
    </source>
</evidence>
<reference evidence="1" key="1">
    <citation type="submission" date="2018-05" db="EMBL/GenBank/DDBJ databases">
        <authorList>
            <person name="Lanie J.A."/>
            <person name="Ng W.-L."/>
            <person name="Kazmierczak K.M."/>
            <person name="Andrzejewski T.M."/>
            <person name="Davidsen T.M."/>
            <person name="Wayne K.J."/>
            <person name="Tettelin H."/>
            <person name="Glass J.I."/>
            <person name="Rusch D."/>
            <person name="Podicherti R."/>
            <person name="Tsui H.-C.T."/>
            <person name="Winkler M.E."/>
        </authorList>
    </citation>
    <scope>NUCLEOTIDE SEQUENCE</scope>
</reference>
<gene>
    <name evidence="1" type="ORF">METZ01_LOCUS457505</name>
</gene>
<sequence>MSGYYKKFIKPDRDKEINQTILDTLNGVAHEFGKMSSPTAGVDTKGKSKKGKSYEGFTFGISAKMDGEVRVFGKNFILINWQMGRRWENQVCRSLNEAENWFRSEEWSGNDEAEVF</sequence>
<protein>
    <submittedName>
        <fullName evidence="1">Uncharacterized protein</fullName>
    </submittedName>
</protein>
<dbReference type="EMBL" id="UINC01190473">
    <property type="protein sequence ID" value="SVE04651.1"/>
    <property type="molecule type" value="Genomic_DNA"/>
</dbReference>
<proteinExistence type="predicted"/>
<name>A0A383AAJ6_9ZZZZ</name>
<dbReference type="AlphaFoldDB" id="A0A383AAJ6"/>
<organism evidence="1">
    <name type="scientific">marine metagenome</name>
    <dbReference type="NCBI Taxonomy" id="408172"/>
    <lineage>
        <taxon>unclassified sequences</taxon>
        <taxon>metagenomes</taxon>
        <taxon>ecological metagenomes</taxon>
    </lineage>
</organism>
<accession>A0A383AAJ6</accession>